<dbReference type="PANTHER" id="PTHR21137">
    <property type="entry name" value="ODORANT RECEPTOR"/>
    <property type="match status" value="1"/>
</dbReference>
<evidence type="ECO:0000256" key="9">
    <source>
        <dbReference type="ARBA" id="ARBA00023224"/>
    </source>
</evidence>
<feature type="transmembrane region" description="Helical" evidence="10">
    <location>
        <begin position="157"/>
        <end position="177"/>
    </location>
</feature>
<keyword evidence="3 10" id="KW-0716">Sensory transduction</keyword>
<dbReference type="InterPro" id="IPR004117">
    <property type="entry name" value="7tm6_olfct_rcpt"/>
</dbReference>
<name>A0A6J2TGD4_DROLE</name>
<keyword evidence="2" id="KW-1003">Cell membrane</keyword>
<comment type="subcellular location">
    <subcellularLocation>
        <location evidence="1 10">Cell membrane</location>
        <topology evidence="1 10">Multi-pass membrane protein</topology>
    </subcellularLocation>
</comment>
<dbReference type="AlphaFoldDB" id="A0A6J2TGD4"/>
<reference evidence="12" key="1">
    <citation type="submission" date="2025-08" db="UniProtKB">
        <authorList>
            <consortium name="RefSeq"/>
        </authorList>
    </citation>
    <scope>IDENTIFICATION</scope>
    <source>
        <strain evidence="12">11010-0011.00</strain>
        <tissue evidence="12">Whole body</tissue>
    </source>
</reference>
<evidence type="ECO:0000256" key="8">
    <source>
        <dbReference type="ARBA" id="ARBA00023170"/>
    </source>
</evidence>
<feature type="transmembrane region" description="Helical" evidence="10">
    <location>
        <begin position="55"/>
        <end position="78"/>
    </location>
</feature>
<gene>
    <name evidence="12" type="primary">LOC115623772</name>
</gene>
<sequence>MASTHFHGGDSNNSYGRQDAPRVKELFPLPLTMQLLSGQIPAPLHRWLPAGLQPLGWFVARSYCLLVIFSSLHLGLLFSKSTLDALPTGQLEDITDALTMAVIYFFTAYATTYWFVRSQQLLVYVQNIQSEYRHHSLAGVSFVSAYGAYRWARNFSVIWVSACLSGVTFWAITPLVVGSHTLPLSCWYPFDALAPGNYASIYVTQLYAQIMVGSTFSSNGALFVSLCVLLLAQYDVLYCSLKNLDAHASLLAGESLSGLRKLQLELLASPAASELQQYVFLEEHMTNLEVFASMQRLGVGEPAINMKTGLHMALVECVQLHRFIVDSCAELERLFNPYCLVKSLQITIQLCLLVFVGVSGTRDVLRIINQLQYLVLTLLELFMFTFCGELLRRHSVRAGDALWRSNWWHHAHLIKTDVLILLINSRRAVQVTAGKFYVMDVNRLRLVVTQAFSFLTLLQKLAAKKTLET</sequence>
<keyword evidence="6 10" id="KW-1133">Transmembrane helix</keyword>
<feature type="transmembrane region" description="Helical" evidence="10">
    <location>
        <begin position="206"/>
        <end position="232"/>
    </location>
</feature>
<evidence type="ECO:0000256" key="5">
    <source>
        <dbReference type="ARBA" id="ARBA00022725"/>
    </source>
</evidence>
<protein>
    <recommendedName>
        <fullName evidence="10">Odorant receptor</fullName>
    </recommendedName>
</protein>
<keyword evidence="7 10" id="KW-0472">Membrane</keyword>
<proteinExistence type="inferred from homology"/>
<evidence type="ECO:0000313" key="11">
    <source>
        <dbReference type="Proteomes" id="UP000504634"/>
    </source>
</evidence>
<dbReference type="Pfam" id="PF02949">
    <property type="entry name" value="7tm_6"/>
    <property type="match status" value="1"/>
</dbReference>
<comment type="caution">
    <text evidence="10">Lacks conserved residue(s) required for the propagation of feature annotation.</text>
</comment>
<evidence type="ECO:0000256" key="2">
    <source>
        <dbReference type="ARBA" id="ARBA00022475"/>
    </source>
</evidence>
<evidence type="ECO:0000256" key="6">
    <source>
        <dbReference type="ARBA" id="ARBA00022989"/>
    </source>
</evidence>
<evidence type="ECO:0000256" key="4">
    <source>
        <dbReference type="ARBA" id="ARBA00022692"/>
    </source>
</evidence>
<dbReference type="GO" id="GO:0005549">
    <property type="term" value="F:odorant binding"/>
    <property type="evidence" value="ECO:0007669"/>
    <property type="project" value="InterPro"/>
</dbReference>
<dbReference type="GO" id="GO:0007165">
    <property type="term" value="P:signal transduction"/>
    <property type="evidence" value="ECO:0007669"/>
    <property type="project" value="UniProtKB-KW"/>
</dbReference>
<dbReference type="GO" id="GO:0004984">
    <property type="term" value="F:olfactory receptor activity"/>
    <property type="evidence" value="ECO:0007669"/>
    <property type="project" value="InterPro"/>
</dbReference>
<evidence type="ECO:0000313" key="12">
    <source>
        <dbReference type="RefSeq" id="XP_030374168.1"/>
    </source>
</evidence>
<comment type="similarity">
    <text evidence="10">Belongs to the insect chemoreceptor superfamily. Heteromeric odorant receptor channel (TC 1.A.69) family.</text>
</comment>
<evidence type="ECO:0000256" key="1">
    <source>
        <dbReference type="ARBA" id="ARBA00004651"/>
    </source>
</evidence>
<dbReference type="OrthoDB" id="8185860at2759"/>
<dbReference type="RefSeq" id="XP_030374168.1">
    <property type="nucleotide sequence ID" value="XM_030518308.1"/>
</dbReference>
<keyword evidence="11" id="KW-1185">Reference proteome</keyword>
<accession>A0A6J2TGD4</accession>
<keyword evidence="8 10" id="KW-0675">Receptor</keyword>
<feature type="transmembrane region" description="Helical" evidence="10">
    <location>
        <begin position="98"/>
        <end position="116"/>
    </location>
</feature>
<dbReference type="PANTHER" id="PTHR21137:SF42">
    <property type="entry name" value="ODORANT RECEPTOR 83A"/>
    <property type="match status" value="1"/>
</dbReference>
<dbReference type="GO" id="GO:0005886">
    <property type="term" value="C:plasma membrane"/>
    <property type="evidence" value="ECO:0007669"/>
    <property type="project" value="UniProtKB-SubCell"/>
</dbReference>
<keyword evidence="4 10" id="KW-0812">Transmembrane</keyword>
<evidence type="ECO:0000256" key="10">
    <source>
        <dbReference type="RuleBase" id="RU351113"/>
    </source>
</evidence>
<evidence type="ECO:0000256" key="3">
    <source>
        <dbReference type="ARBA" id="ARBA00022606"/>
    </source>
</evidence>
<organism evidence="11 12">
    <name type="scientific">Drosophila lebanonensis</name>
    <name type="common">Fruit fly</name>
    <name type="synonym">Scaptodrosophila lebanonensis</name>
    <dbReference type="NCBI Taxonomy" id="7225"/>
    <lineage>
        <taxon>Eukaryota</taxon>
        <taxon>Metazoa</taxon>
        <taxon>Ecdysozoa</taxon>
        <taxon>Arthropoda</taxon>
        <taxon>Hexapoda</taxon>
        <taxon>Insecta</taxon>
        <taxon>Pterygota</taxon>
        <taxon>Neoptera</taxon>
        <taxon>Endopterygota</taxon>
        <taxon>Diptera</taxon>
        <taxon>Brachycera</taxon>
        <taxon>Muscomorpha</taxon>
        <taxon>Ephydroidea</taxon>
        <taxon>Drosophilidae</taxon>
        <taxon>Scaptodrosophila</taxon>
    </lineage>
</organism>
<keyword evidence="5 10" id="KW-0552">Olfaction</keyword>
<dbReference type="GeneID" id="115623772"/>
<keyword evidence="9 10" id="KW-0807">Transducer</keyword>
<evidence type="ECO:0000256" key="7">
    <source>
        <dbReference type="ARBA" id="ARBA00023136"/>
    </source>
</evidence>
<dbReference type="Proteomes" id="UP000504634">
    <property type="component" value="Unplaced"/>
</dbReference>
<dbReference type="CTD" id="41018"/>